<dbReference type="InterPro" id="IPR001478">
    <property type="entry name" value="PDZ"/>
</dbReference>
<dbReference type="SUPFAM" id="SSF49464">
    <property type="entry name" value="Carboxypeptidase regulatory domain-like"/>
    <property type="match status" value="1"/>
</dbReference>
<reference evidence="3 4" key="1">
    <citation type="submission" date="2019-06" db="EMBL/GenBank/DDBJ databases">
        <title>Persicimonas caeni gen. nov., sp. nov., a predatory bacterium isolated from solar saltern.</title>
        <authorList>
            <person name="Wang S."/>
        </authorList>
    </citation>
    <scope>NUCLEOTIDE SEQUENCE [LARGE SCALE GENOMIC DNA]</scope>
    <source>
        <strain evidence="3 4">YN101</strain>
    </source>
</reference>
<dbReference type="SUPFAM" id="SSF49452">
    <property type="entry name" value="Starch-binding domain-like"/>
    <property type="match status" value="4"/>
</dbReference>
<dbReference type="EMBL" id="CP041186">
    <property type="protein sequence ID" value="QDG49443.1"/>
    <property type="molecule type" value="Genomic_DNA"/>
</dbReference>
<accession>A0A5B8XZ25</accession>
<dbReference type="OrthoDB" id="5499103at2"/>
<dbReference type="Proteomes" id="UP000315995">
    <property type="component" value="Chromosome"/>
</dbReference>
<dbReference type="Gene3D" id="2.30.42.10">
    <property type="match status" value="1"/>
</dbReference>
<dbReference type="InterPro" id="IPR013784">
    <property type="entry name" value="Carb-bd-like_fold"/>
</dbReference>
<dbReference type="GO" id="GO:0030246">
    <property type="term" value="F:carbohydrate binding"/>
    <property type="evidence" value="ECO:0007669"/>
    <property type="project" value="InterPro"/>
</dbReference>
<name>A0A4Y6PMK4_PERCE</name>
<evidence type="ECO:0000259" key="2">
    <source>
        <dbReference type="PROSITE" id="PS50106"/>
    </source>
</evidence>
<dbReference type="InterPro" id="IPR051417">
    <property type="entry name" value="SDr/BOS_complex"/>
</dbReference>
<dbReference type="SUPFAM" id="SSF50156">
    <property type="entry name" value="PDZ domain-like"/>
    <property type="match status" value="1"/>
</dbReference>
<sequence length="678" mass="72005">MKKTHIIAALLLSTVAALTFYWLWSADAPNADSNQLDNAQQAPAEAPGTPFIAGRVVDSTGRPIEGATVDTTDGASAVTDAAGEFRLEELEPGAYRLDARADDFVSAGPEAVRRVEVVLSDDSDAGVAGLELVLRRPAEVSGRIVASGRAVSDANISIYYLSADGLDGRLDPFVTDGVAKSGADGSFALDKVAPGRLRLLVEAKEHALAESRELYLEPGETLEDLVIDLAPSATVYGEVVDTAGNPVRAELVLRGGPLARSRKVTADTSGTYAFHNVPAGTFILEATASGYRTEKIDAVEAAADEPTSVDVVMEAAKGIFGRVVDPNGEPVASSFVRLRPPQGRWKFLRTDDDGRFQWDNPQHDSYTATAISQHYELSRPTHVTVGAESTLELRAGGAVSGRVVGPDGRPVNSFTVGVEAIETKGPRPYRPRSAGLEKVNDSSGRFRFDSLRPGTYWFRVQTNRYASASSEPVVVRAGSETSGVTIRVGEAGRVTGQVTDAKTGAPVAGASVMIFDPTSPFQANSTRTDARGRYDIDGVAPGRRSLRVAKKGYLSTVSAGVSVGPGGATTRDVQIRKQKPGEAMQFHGIGAVLMKTDKGVVIRNTMDGHPAAEFGLQARDVILAVDGEPVDGLRLDEVVEKIRGQQGVPVELEIDREGEGRFSTEIERGSVVVKKRGR</sequence>
<dbReference type="RefSeq" id="WP_141195941.1">
    <property type="nucleotide sequence ID" value="NZ_CP041186.1"/>
</dbReference>
<organism evidence="3 4">
    <name type="scientific">Persicimonas caeni</name>
    <dbReference type="NCBI Taxonomy" id="2292766"/>
    <lineage>
        <taxon>Bacteria</taxon>
        <taxon>Deltaproteobacteria</taxon>
        <taxon>Bradymonadales</taxon>
        <taxon>Bradymonadaceae</taxon>
        <taxon>Persicimonas</taxon>
    </lineage>
</organism>
<dbReference type="Gene3D" id="2.60.40.1120">
    <property type="entry name" value="Carboxypeptidase-like, regulatory domain"/>
    <property type="match status" value="5"/>
</dbReference>
<keyword evidence="4" id="KW-1185">Reference proteome</keyword>
<evidence type="ECO:0000256" key="1">
    <source>
        <dbReference type="ARBA" id="ARBA00022729"/>
    </source>
</evidence>
<evidence type="ECO:0000313" key="3">
    <source>
        <dbReference type="EMBL" id="QDG49443.1"/>
    </source>
</evidence>
<feature type="domain" description="PDZ" evidence="2">
    <location>
        <begin position="572"/>
        <end position="643"/>
    </location>
</feature>
<dbReference type="SMART" id="SM00228">
    <property type="entry name" value="PDZ"/>
    <property type="match status" value="1"/>
</dbReference>
<dbReference type="Pfam" id="PF17820">
    <property type="entry name" value="PDZ_6"/>
    <property type="match status" value="1"/>
</dbReference>
<dbReference type="InterPro" id="IPR008969">
    <property type="entry name" value="CarboxyPept-like_regulatory"/>
</dbReference>
<dbReference type="PROSITE" id="PS50106">
    <property type="entry name" value="PDZ"/>
    <property type="match status" value="1"/>
</dbReference>
<dbReference type="AlphaFoldDB" id="A0A4Y6PMK4"/>
<evidence type="ECO:0000313" key="4">
    <source>
        <dbReference type="Proteomes" id="UP000315995"/>
    </source>
</evidence>
<dbReference type="InterPro" id="IPR036034">
    <property type="entry name" value="PDZ_sf"/>
</dbReference>
<gene>
    <name evidence="3" type="ORF">FIV42_01425</name>
</gene>
<protein>
    <submittedName>
        <fullName evidence="3">PDZ domain-containing protein</fullName>
    </submittedName>
</protein>
<accession>A0A4Y6PMK4</accession>
<keyword evidence="1" id="KW-0732">Signal</keyword>
<dbReference type="PANTHER" id="PTHR23303">
    <property type="entry name" value="CARBOXYPEPTIDASE REGULATORY REGION-CONTAINING"/>
    <property type="match status" value="1"/>
</dbReference>
<dbReference type="InterPro" id="IPR041489">
    <property type="entry name" value="PDZ_6"/>
</dbReference>
<dbReference type="Pfam" id="PF13620">
    <property type="entry name" value="CarboxypepD_reg"/>
    <property type="match status" value="5"/>
</dbReference>
<proteinExistence type="predicted"/>
<dbReference type="PANTHER" id="PTHR23303:SF14">
    <property type="entry name" value="BOS COMPLEX SUBUNIT NOMO1-RELATED"/>
    <property type="match status" value="1"/>
</dbReference>
<dbReference type="CDD" id="cd06782">
    <property type="entry name" value="cpPDZ_CPP-like"/>
    <property type="match status" value="1"/>
</dbReference>